<evidence type="ECO:0000313" key="3">
    <source>
        <dbReference type="EMBL" id="MFD1588802.1"/>
    </source>
</evidence>
<dbReference type="RefSeq" id="WP_247378458.1">
    <property type="nucleotide sequence ID" value="NZ_JALLGV010000005.1"/>
</dbReference>
<dbReference type="PANTHER" id="PTHR46268:SF6">
    <property type="entry name" value="UNIVERSAL STRESS PROTEIN UP12"/>
    <property type="match status" value="1"/>
</dbReference>
<reference evidence="3 4" key="1">
    <citation type="journal article" date="2019" name="Int. J. Syst. Evol. Microbiol.">
        <title>The Global Catalogue of Microorganisms (GCM) 10K type strain sequencing project: providing services to taxonomists for standard genome sequencing and annotation.</title>
        <authorList>
            <consortium name="The Broad Institute Genomics Platform"/>
            <consortium name="The Broad Institute Genome Sequencing Center for Infectious Disease"/>
            <person name="Wu L."/>
            <person name="Ma J."/>
        </authorList>
    </citation>
    <scope>NUCLEOTIDE SEQUENCE [LARGE SCALE GENOMIC DNA]</scope>
    <source>
        <strain evidence="3 4">CGMCC 1.12125</strain>
    </source>
</reference>
<sequence length="296" mass="30947">MYDTILVPTDGSEHAVQAAEHGLALARLFDATVHVLTVVDVDGATGPFDEADADEDLVTHLEAAGEDAIESVEAVATDADRLQTDVVTGEPAESILEYTASHDVDLVAMGTHGRTGLDRYVTGSVTEHVVRHADVPVLSVRAGSHAAPGEYDNVLIPTDGSEYASVAIDHGLAIAERADARVHAVNVVDLGDLAASPSLTTPTELASRFESAGEDATEVIAGRARAAGLDVSTEVREGVPAKDLMQYADGNDVDLIAMGTHGRTGLSRYLLGSTTERIIRHADMPVLAVNAQPADD</sequence>
<dbReference type="SUPFAM" id="SSF52402">
    <property type="entry name" value="Adenine nucleotide alpha hydrolases-like"/>
    <property type="match status" value="2"/>
</dbReference>
<dbReference type="AlphaFoldDB" id="A0ABD6CFS8"/>
<dbReference type="Proteomes" id="UP001597119">
    <property type="component" value="Unassembled WGS sequence"/>
</dbReference>
<evidence type="ECO:0000256" key="1">
    <source>
        <dbReference type="ARBA" id="ARBA00008791"/>
    </source>
</evidence>
<comment type="similarity">
    <text evidence="1">Belongs to the universal stress protein A family.</text>
</comment>
<keyword evidence="4" id="KW-1185">Reference proteome</keyword>
<gene>
    <name evidence="3" type="ORF">ACFR9U_17630</name>
</gene>
<proteinExistence type="inferred from homology"/>
<dbReference type="PRINTS" id="PR01438">
    <property type="entry name" value="UNVRSLSTRESS"/>
</dbReference>
<dbReference type="InterPro" id="IPR014729">
    <property type="entry name" value="Rossmann-like_a/b/a_fold"/>
</dbReference>
<dbReference type="Gene3D" id="3.40.50.620">
    <property type="entry name" value="HUPs"/>
    <property type="match status" value="2"/>
</dbReference>
<dbReference type="Pfam" id="PF00582">
    <property type="entry name" value="Usp"/>
    <property type="match status" value="2"/>
</dbReference>
<comment type="caution">
    <text evidence="3">The sequence shown here is derived from an EMBL/GenBank/DDBJ whole genome shotgun (WGS) entry which is preliminary data.</text>
</comment>
<accession>A0ABD6CFS8</accession>
<feature type="domain" description="UspA" evidence="2">
    <location>
        <begin position="1"/>
        <end position="141"/>
    </location>
</feature>
<dbReference type="PANTHER" id="PTHR46268">
    <property type="entry name" value="STRESS RESPONSE PROTEIN NHAX"/>
    <property type="match status" value="1"/>
</dbReference>
<dbReference type="InterPro" id="IPR006016">
    <property type="entry name" value="UspA"/>
</dbReference>
<evidence type="ECO:0000313" key="4">
    <source>
        <dbReference type="Proteomes" id="UP001597119"/>
    </source>
</evidence>
<name>A0ABD6CFS8_9EURY</name>
<dbReference type="InterPro" id="IPR006015">
    <property type="entry name" value="Universal_stress_UspA"/>
</dbReference>
<organism evidence="3 4">
    <name type="scientific">Halorientalis brevis</name>
    <dbReference type="NCBI Taxonomy" id="1126241"/>
    <lineage>
        <taxon>Archaea</taxon>
        <taxon>Methanobacteriati</taxon>
        <taxon>Methanobacteriota</taxon>
        <taxon>Stenosarchaea group</taxon>
        <taxon>Halobacteria</taxon>
        <taxon>Halobacteriales</taxon>
        <taxon>Haloarculaceae</taxon>
        <taxon>Halorientalis</taxon>
    </lineage>
</organism>
<protein>
    <submittedName>
        <fullName evidence="3">Universal stress protein</fullName>
    </submittedName>
</protein>
<dbReference type="EMBL" id="JBHUDJ010000014">
    <property type="protein sequence ID" value="MFD1588802.1"/>
    <property type="molecule type" value="Genomic_DNA"/>
</dbReference>
<evidence type="ECO:0000259" key="2">
    <source>
        <dbReference type="Pfam" id="PF00582"/>
    </source>
</evidence>
<feature type="domain" description="UspA" evidence="2">
    <location>
        <begin position="151"/>
        <end position="289"/>
    </location>
</feature>
<dbReference type="CDD" id="cd00293">
    <property type="entry name" value="USP-like"/>
    <property type="match status" value="2"/>
</dbReference>